<dbReference type="SMART" id="SM00387">
    <property type="entry name" value="HATPase_c"/>
    <property type="match status" value="1"/>
</dbReference>
<dbReference type="GO" id="GO:0005524">
    <property type="term" value="F:ATP binding"/>
    <property type="evidence" value="ECO:0007669"/>
    <property type="project" value="UniProtKB-KW"/>
</dbReference>
<evidence type="ECO:0000256" key="15">
    <source>
        <dbReference type="SAM" id="Phobius"/>
    </source>
</evidence>
<dbReference type="InterPro" id="IPR003661">
    <property type="entry name" value="HisK_dim/P_dom"/>
</dbReference>
<dbReference type="InterPro" id="IPR003594">
    <property type="entry name" value="HATPase_dom"/>
</dbReference>
<evidence type="ECO:0000256" key="6">
    <source>
        <dbReference type="ARBA" id="ARBA00022553"/>
    </source>
</evidence>
<proteinExistence type="predicted"/>
<name>A0A6L5Z1U1_9RHOB</name>
<keyword evidence="7" id="KW-0808">Transferase</keyword>
<keyword evidence="14 15" id="KW-0472">Membrane</keyword>
<dbReference type="Proteomes" id="UP000474957">
    <property type="component" value="Unassembled WGS sequence"/>
</dbReference>
<dbReference type="PROSITE" id="PS50885">
    <property type="entry name" value="HAMP"/>
    <property type="match status" value="1"/>
</dbReference>
<keyword evidence="5" id="KW-0997">Cell inner membrane</keyword>
<dbReference type="EC" id="2.7.13.3" evidence="3"/>
<evidence type="ECO:0000259" key="16">
    <source>
        <dbReference type="PROSITE" id="PS50109"/>
    </source>
</evidence>
<evidence type="ECO:0000256" key="8">
    <source>
        <dbReference type="ARBA" id="ARBA00022692"/>
    </source>
</evidence>
<dbReference type="InterPro" id="IPR036890">
    <property type="entry name" value="HATPase_C_sf"/>
</dbReference>
<keyword evidence="8 15" id="KW-0812">Transmembrane</keyword>
<feature type="transmembrane region" description="Helical" evidence="15">
    <location>
        <begin position="182"/>
        <end position="202"/>
    </location>
</feature>
<dbReference type="GO" id="GO:0000155">
    <property type="term" value="F:phosphorelay sensor kinase activity"/>
    <property type="evidence" value="ECO:0007669"/>
    <property type="project" value="InterPro"/>
</dbReference>
<evidence type="ECO:0000256" key="4">
    <source>
        <dbReference type="ARBA" id="ARBA00022475"/>
    </source>
</evidence>
<dbReference type="InterPro" id="IPR004358">
    <property type="entry name" value="Sig_transdc_His_kin-like_C"/>
</dbReference>
<sequence>MMRARSMRGETSAIIIISFLLSHVAGYLFYALDRRDAIEMTGAVDLAERAAGISRLLRDLPPSWRRDVIQFSDSRTFRVWSGDEPSVHALASSDEELEIAAYLRSQLPRIADHDMRVRFVGKADSRSAPPTFEATAPAAPPTAGLDPPEDGAALEISIRHAAGEWINFLGALNTPKSLLPELLVANLVSAVLGIALVAFWLVGRVTRPLARFAEAAEALGRDLFRPPLVVTGPAEVAVAAAAFNRMQQRLTRLIQSRTEMLAAISHDLRTPLTQIRLRLEMMPLTTERRKTLAAIDDMDATIGSFLSYARAAHDSEEKSRVDLGALVSSICDDLGDCGAPVTCDCESGLVIRCKRLAVKRAIVNLIDNAVKYGNEADVQVRRCGRQVVVGIADTGPGIPEQEMAAVLRPFHRGNRTQHGGARPGTGLGLSIAQAVVEDHGGELRLSNRPGTGLLAEIIFAV</sequence>
<comment type="catalytic activity">
    <reaction evidence="1">
        <text>ATP + protein L-histidine = ADP + protein N-phospho-L-histidine.</text>
        <dbReference type="EC" id="2.7.13.3"/>
    </reaction>
</comment>
<evidence type="ECO:0000256" key="12">
    <source>
        <dbReference type="ARBA" id="ARBA00022989"/>
    </source>
</evidence>
<keyword evidence="11" id="KW-0067">ATP-binding</keyword>
<dbReference type="InterPro" id="IPR036097">
    <property type="entry name" value="HisK_dim/P_sf"/>
</dbReference>
<keyword evidence="10" id="KW-0418">Kinase</keyword>
<dbReference type="PRINTS" id="PR00344">
    <property type="entry name" value="BCTRLSENSOR"/>
</dbReference>
<evidence type="ECO:0000256" key="7">
    <source>
        <dbReference type="ARBA" id="ARBA00022679"/>
    </source>
</evidence>
<evidence type="ECO:0000256" key="10">
    <source>
        <dbReference type="ARBA" id="ARBA00022777"/>
    </source>
</evidence>
<evidence type="ECO:0000313" key="19">
    <source>
        <dbReference type="Proteomes" id="UP000474957"/>
    </source>
</evidence>
<keyword evidence="9" id="KW-0547">Nucleotide-binding</keyword>
<dbReference type="AlphaFoldDB" id="A0A6L5Z1U1"/>
<dbReference type="Pfam" id="PF02518">
    <property type="entry name" value="HATPase_c"/>
    <property type="match status" value="1"/>
</dbReference>
<comment type="subcellular location">
    <subcellularLocation>
        <location evidence="2">Cell inner membrane</location>
        <topology evidence="2">Multi-pass membrane protein</topology>
    </subcellularLocation>
</comment>
<dbReference type="Gene3D" id="3.30.565.10">
    <property type="entry name" value="Histidine kinase-like ATPase, C-terminal domain"/>
    <property type="match status" value="1"/>
</dbReference>
<dbReference type="Pfam" id="PF00672">
    <property type="entry name" value="HAMP"/>
    <property type="match status" value="1"/>
</dbReference>
<dbReference type="Gene3D" id="1.10.287.130">
    <property type="match status" value="1"/>
</dbReference>
<dbReference type="PANTHER" id="PTHR44936:SF5">
    <property type="entry name" value="SENSOR HISTIDINE KINASE ENVZ"/>
    <property type="match status" value="1"/>
</dbReference>
<dbReference type="CDD" id="cd00075">
    <property type="entry name" value="HATPase"/>
    <property type="match status" value="1"/>
</dbReference>
<evidence type="ECO:0000256" key="3">
    <source>
        <dbReference type="ARBA" id="ARBA00012438"/>
    </source>
</evidence>
<dbReference type="InterPro" id="IPR050980">
    <property type="entry name" value="2C_sensor_his_kinase"/>
</dbReference>
<dbReference type="PANTHER" id="PTHR44936">
    <property type="entry name" value="SENSOR PROTEIN CREC"/>
    <property type="match status" value="1"/>
</dbReference>
<dbReference type="EMBL" id="WIND01000008">
    <property type="protein sequence ID" value="MSU90259.1"/>
    <property type="molecule type" value="Genomic_DNA"/>
</dbReference>
<dbReference type="SUPFAM" id="SSF47384">
    <property type="entry name" value="Homodimeric domain of signal transducing histidine kinase"/>
    <property type="match status" value="1"/>
</dbReference>
<evidence type="ECO:0000259" key="17">
    <source>
        <dbReference type="PROSITE" id="PS50885"/>
    </source>
</evidence>
<dbReference type="SMART" id="SM00388">
    <property type="entry name" value="HisKA"/>
    <property type="match status" value="1"/>
</dbReference>
<dbReference type="RefSeq" id="WP_154446748.1">
    <property type="nucleotide sequence ID" value="NZ_WIND01000008.1"/>
</dbReference>
<dbReference type="InterPro" id="IPR005467">
    <property type="entry name" value="His_kinase_dom"/>
</dbReference>
<dbReference type="CDD" id="cd00082">
    <property type="entry name" value="HisKA"/>
    <property type="match status" value="1"/>
</dbReference>
<keyword evidence="19" id="KW-1185">Reference proteome</keyword>
<feature type="domain" description="HAMP" evidence="17">
    <location>
        <begin position="203"/>
        <end position="255"/>
    </location>
</feature>
<dbReference type="GO" id="GO:0005886">
    <property type="term" value="C:plasma membrane"/>
    <property type="evidence" value="ECO:0007669"/>
    <property type="project" value="UniProtKB-SubCell"/>
</dbReference>
<organism evidence="18 19">
    <name type="scientific">Halovulum marinum</name>
    <dbReference type="NCBI Taxonomy" id="2662447"/>
    <lineage>
        <taxon>Bacteria</taxon>
        <taxon>Pseudomonadati</taxon>
        <taxon>Pseudomonadota</taxon>
        <taxon>Alphaproteobacteria</taxon>
        <taxon>Rhodobacterales</taxon>
        <taxon>Paracoccaceae</taxon>
        <taxon>Halovulum</taxon>
    </lineage>
</organism>
<evidence type="ECO:0000256" key="13">
    <source>
        <dbReference type="ARBA" id="ARBA00023012"/>
    </source>
</evidence>
<dbReference type="SUPFAM" id="SSF55874">
    <property type="entry name" value="ATPase domain of HSP90 chaperone/DNA topoisomerase II/histidine kinase"/>
    <property type="match status" value="1"/>
</dbReference>
<dbReference type="SMART" id="SM00304">
    <property type="entry name" value="HAMP"/>
    <property type="match status" value="1"/>
</dbReference>
<dbReference type="InterPro" id="IPR003660">
    <property type="entry name" value="HAMP_dom"/>
</dbReference>
<reference evidence="18 19" key="1">
    <citation type="submission" date="2019-10" db="EMBL/GenBank/DDBJ databases">
        <title>Cognatihalovulum marinum gen. nov. sp. nov., a new member of the family Rhodobacteraceae isolated from deep seawater of the Northwest Indian Ocean.</title>
        <authorList>
            <person name="Ruan C."/>
            <person name="Wang J."/>
            <person name="Zheng X."/>
            <person name="Song L."/>
            <person name="Zhu Y."/>
            <person name="Huang Y."/>
            <person name="Lu Z."/>
            <person name="Du W."/>
            <person name="Huang L."/>
            <person name="Dai X."/>
        </authorList>
    </citation>
    <scope>NUCLEOTIDE SEQUENCE [LARGE SCALE GENOMIC DNA]</scope>
    <source>
        <strain evidence="18 19">2CG4</strain>
    </source>
</reference>
<evidence type="ECO:0000256" key="2">
    <source>
        <dbReference type="ARBA" id="ARBA00004429"/>
    </source>
</evidence>
<evidence type="ECO:0000256" key="5">
    <source>
        <dbReference type="ARBA" id="ARBA00022519"/>
    </source>
</evidence>
<evidence type="ECO:0000256" key="14">
    <source>
        <dbReference type="ARBA" id="ARBA00023136"/>
    </source>
</evidence>
<dbReference type="PROSITE" id="PS50109">
    <property type="entry name" value="HIS_KIN"/>
    <property type="match status" value="1"/>
</dbReference>
<evidence type="ECO:0000256" key="1">
    <source>
        <dbReference type="ARBA" id="ARBA00000085"/>
    </source>
</evidence>
<keyword evidence="4" id="KW-1003">Cell membrane</keyword>
<protein>
    <recommendedName>
        <fullName evidence="3">histidine kinase</fullName>
        <ecNumber evidence="3">2.7.13.3</ecNumber>
    </recommendedName>
</protein>
<keyword evidence="12 15" id="KW-1133">Transmembrane helix</keyword>
<feature type="transmembrane region" description="Helical" evidence="15">
    <location>
        <begin position="12"/>
        <end position="32"/>
    </location>
</feature>
<evidence type="ECO:0000313" key="18">
    <source>
        <dbReference type="EMBL" id="MSU90259.1"/>
    </source>
</evidence>
<feature type="domain" description="Histidine kinase" evidence="16">
    <location>
        <begin position="263"/>
        <end position="461"/>
    </location>
</feature>
<dbReference type="Pfam" id="PF00512">
    <property type="entry name" value="HisKA"/>
    <property type="match status" value="1"/>
</dbReference>
<evidence type="ECO:0000256" key="11">
    <source>
        <dbReference type="ARBA" id="ARBA00022840"/>
    </source>
</evidence>
<keyword evidence="13" id="KW-0902">Two-component regulatory system</keyword>
<keyword evidence="6" id="KW-0597">Phosphoprotein</keyword>
<accession>A0A6L5Z1U1</accession>
<comment type="caution">
    <text evidence="18">The sequence shown here is derived from an EMBL/GenBank/DDBJ whole genome shotgun (WGS) entry which is preliminary data.</text>
</comment>
<evidence type="ECO:0000256" key="9">
    <source>
        <dbReference type="ARBA" id="ARBA00022741"/>
    </source>
</evidence>
<gene>
    <name evidence="18" type="ORF">GE300_11615</name>
</gene>